<protein>
    <submittedName>
        <fullName evidence="1">Uncharacterized protein</fullName>
    </submittedName>
</protein>
<proteinExistence type="predicted"/>
<reference evidence="1" key="1">
    <citation type="submission" date="2014-11" db="EMBL/GenBank/DDBJ databases">
        <authorList>
            <person name="Otto D Thomas"/>
            <person name="Naeem Raeece"/>
        </authorList>
    </citation>
    <scope>NUCLEOTIDE SEQUENCE</scope>
</reference>
<dbReference type="AlphaFoldDB" id="A0A0G4FQ42"/>
<dbReference type="VEuPathDB" id="CryptoDB:Cvel_18211"/>
<dbReference type="PhylomeDB" id="A0A0G4FQ42"/>
<gene>
    <name evidence="1" type="ORF">Cvel_18211</name>
</gene>
<name>A0A0G4FQ42_9ALVE</name>
<organism evidence="1">
    <name type="scientific">Chromera velia CCMP2878</name>
    <dbReference type="NCBI Taxonomy" id="1169474"/>
    <lineage>
        <taxon>Eukaryota</taxon>
        <taxon>Sar</taxon>
        <taxon>Alveolata</taxon>
        <taxon>Colpodellida</taxon>
        <taxon>Chromeraceae</taxon>
        <taxon>Chromera</taxon>
    </lineage>
</organism>
<sequence length="132" mass="14532">MPLQSWGLGDKAVFSCPAVLGISFGMHEPSGAPKNIVVPCLRHTVDQRNLPNVLICNAPGAGLFVPRLSPKEILSAYRVWAEKTREERQLSHGVRLSMDLMYQEDVQQGIPQVDVEMMETPFKVGAPEAAMC</sequence>
<accession>A0A0G4FQ42</accession>
<evidence type="ECO:0000313" key="1">
    <source>
        <dbReference type="EMBL" id="CEM16557.1"/>
    </source>
</evidence>
<dbReference type="EMBL" id="CDMZ01000546">
    <property type="protein sequence ID" value="CEM16557.1"/>
    <property type="molecule type" value="Genomic_DNA"/>
</dbReference>